<dbReference type="InterPro" id="IPR024224">
    <property type="entry name" value="DENND6"/>
</dbReference>
<feature type="compositionally biased region" description="Low complexity" evidence="1">
    <location>
        <begin position="642"/>
        <end position="653"/>
    </location>
</feature>
<dbReference type="GO" id="GO:0055037">
    <property type="term" value="C:recycling endosome"/>
    <property type="evidence" value="ECO:0007669"/>
    <property type="project" value="TreeGrafter"/>
</dbReference>
<feature type="region of interest" description="Disordered" evidence="1">
    <location>
        <begin position="509"/>
        <end position="614"/>
    </location>
</feature>
<feature type="compositionally biased region" description="Gly residues" evidence="1">
    <location>
        <begin position="415"/>
        <end position="430"/>
    </location>
</feature>
<feature type="region of interest" description="Disordered" evidence="1">
    <location>
        <begin position="839"/>
        <end position="905"/>
    </location>
</feature>
<keyword evidence="3" id="KW-1185">Reference proteome</keyword>
<feature type="compositionally biased region" description="Gly residues" evidence="1">
    <location>
        <begin position="382"/>
        <end position="391"/>
    </location>
</feature>
<feature type="compositionally biased region" description="Low complexity" evidence="1">
    <location>
        <begin position="280"/>
        <end position="294"/>
    </location>
</feature>
<feature type="compositionally biased region" description="Polar residues" evidence="1">
    <location>
        <begin position="599"/>
        <end position="612"/>
    </location>
</feature>
<sequence>MVPSGLREAAAGGPRPRRCSHEEQQGQDGAGWVRSICVATFDVGTGHTLEQVYPPDSLDDGDRQRIRMLAMPDCNTTQIGDCFYCFRTRKSHRMPLMSSSLLDQTFEYCYAFFRQERNEECARGMFQKSVVVVSRYPYVNLFERLVKVIGPLYFTHGSAVLEAVFSSFEDWPAPCPGSLCPLPFLGETVMFQVPDIDMPPQVASNYRYHRGVHLCASWSRARVVSLTRTLSGCGSINSGFPISGGSPGSCRKGVGPSPLEDPEGGGGEEEEQQHPVSRRGSTGVGADSASAGAPADGGGSVKDPPPLSGGGPPRSGNPASADGASVCLQGAGRRPFAGAALDDDGAPASSPPHRKNTCGTPTGESNGQEGWGAVQARRTPSPGGGGGGGAFWNGSCGSPGGLTSPGFRLSAGEALGEGGLPPGMRAGGHGRSSFGAGSMASVICESPSENWLATPRSGSTPILTLDGRAGSNLAQSCYYVADQDSEEDDEDEDMGERFALEEEGWQGERWVENGGGDQSAVGQAAGGREDAGAGGGDGRDAGVREGEGSAGETMLENGRQSEVAAPAGLPVAGDRSDAPRHAAATGDQPETVTGVDGSVNPSKTPNPRSTGAWSALRAWADTAPEDPWDVPAPLELPAALAGKESTAAAAAVAESIRREGSGGGSGQETLLTLPGRVKAQGGGGGGAEAKALSRSVPAAAPAPGLQTTAGDEASSREDSSGSGSDSAPKRGVGIVAAGNGNGAVGTAKPREASNGGRALPGAPRGVPSSAGAFAAPPEETGPVAPGGVRGSTAGEEEGGGVLSLLTTATAGGFAVGGSGVGVPGAFITAEAEAVAVTGKTRDGGGCVQGKRDDTGVGAVEGKDIEGEGDDSGRQLARRGSSSSSVFGREGRASTFHRSGSPDNRNVQIHRTASNLRAGRSPFAEMLLADEARFRAKQGLFQSIGLYSIFGKKLVEHLWLLWELVLTGGPTLVLGSSVGASSAAILGMVSLASPVYYGGDFRPHFTTFDPDYREIVAAHDKVSKQQMWGSSVLGVPAAGSAAGAGGGFPSLLLGVINPIFLRTLSRWPNAIVLPGAPGRSPTAGKAGFHKLQKNLSEEAPCGSPKNRNCPTPAKEGLASPRPAPVRVQVVRAGASLDQVVGQDDRPNEPIIVARQQPVMVPDVAVLSRLVDPSSPFNPATVAAAAAAAASNSAQGGQPPTPIAGVVAAAAEAANNAKGGPETKGQWKDSLRAINDIILRRHFADLTRSFLAPYDQYFRRARPPQALSAWQALALGRLSVYTEAELLLPRFDQEEFLTEMFVAGPPKAFVHVQWETLYRRFMDSPNFQPWFTTQRMEGVNRIREMSRAMCLRTTPQGIVEACAPARLPQLLAKIKAAIARQWQKKQTVDWDLLERMEQHQKAVASAIVAQSARGEG</sequence>
<gene>
    <name evidence="2" type="ORF">Esi_0178_0037</name>
</gene>
<feature type="compositionally biased region" description="Low complexity" evidence="1">
    <location>
        <begin position="720"/>
        <end position="738"/>
    </location>
</feature>
<protein>
    <submittedName>
        <fullName evidence="2">Uncharacterized protein</fullName>
    </submittedName>
</protein>
<evidence type="ECO:0000313" key="3">
    <source>
        <dbReference type="Proteomes" id="UP000002630"/>
    </source>
</evidence>
<feature type="compositionally biased region" description="Low complexity" evidence="1">
    <location>
        <begin position="873"/>
        <end position="887"/>
    </location>
</feature>
<dbReference type="EMBL" id="FN649750">
    <property type="protein sequence ID" value="CBJ30173.1"/>
    <property type="molecule type" value="Genomic_DNA"/>
</dbReference>
<dbReference type="Proteomes" id="UP000002630">
    <property type="component" value="Linkage Group LG25"/>
</dbReference>
<evidence type="ECO:0000313" key="2">
    <source>
        <dbReference type="EMBL" id="CBJ30173.1"/>
    </source>
</evidence>
<feature type="compositionally biased region" description="Basic and acidic residues" evidence="1">
    <location>
        <begin position="527"/>
        <end position="547"/>
    </location>
</feature>
<feature type="compositionally biased region" description="Polar residues" evidence="1">
    <location>
        <begin position="895"/>
        <end position="905"/>
    </location>
</feature>
<feature type="region of interest" description="Disordered" evidence="1">
    <location>
        <begin position="1"/>
        <end position="26"/>
    </location>
</feature>
<dbReference type="InParanoid" id="D7FNB6"/>
<dbReference type="OrthoDB" id="10265409at2759"/>
<dbReference type="PANTHER" id="PTHR13677">
    <property type="entry name" value="LD41638P"/>
    <property type="match status" value="1"/>
</dbReference>
<feature type="region of interest" description="Disordered" evidence="1">
    <location>
        <begin position="642"/>
        <end position="798"/>
    </location>
</feature>
<feature type="region of interest" description="Disordered" evidence="1">
    <location>
        <begin position="244"/>
        <end position="432"/>
    </location>
</feature>
<proteinExistence type="predicted"/>
<dbReference type="PANTHER" id="PTHR13677:SF0">
    <property type="entry name" value="LD41638P"/>
    <property type="match status" value="1"/>
</dbReference>
<feature type="compositionally biased region" description="Basic and acidic residues" evidence="1">
    <location>
        <begin position="849"/>
        <end position="865"/>
    </location>
</feature>
<dbReference type="GO" id="GO:0005085">
    <property type="term" value="F:guanyl-nucleotide exchange factor activity"/>
    <property type="evidence" value="ECO:0007669"/>
    <property type="project" value="InterPro"/>
</dbReference>
<dbReference type="EMBL" id="FN648275">
    <property type="protein sequence ID" value="CBJ30173.1"/>
    <property type="molecule type" value="Genomic_DNA"/>
</dbReference>
<reference evidence="2 3" key="1">
    <citation type="journal article" date="2010" name="Nature">
        <title>The Ectocarpus genome and the independent evolution of multicellularity in brown algae.</title>
        <authorList>
            <person name="Cock J.M."/>
            <person name="Sterck L."/>
            <person name="Rouze P."/>
            <person name="Scornet D."/>
            <person name="Allen A.E."/>
            <person name="Amoutzias G."/>
            <person name="Anthouard V."/>
            <person name="Artiguenave F."/>
            <person name="Aury J.M."/>
            <person name="Badger J.H."/>
            <person name="Beszteri B."/>
            <person name="Billiau K."/>
            <person name="Bonnet E."/>
            <person name="Bothwell J.H."/>
            <person name="Bowler C."/>
            <person name="Boyen C."/>
            <person name="Brownlee C."/>
            <person name="Carrano C.J."/>
            <person name="Charrier B."/>
            <person name="Cho G.Y."/>
            <person name="Coelho S.M."/>
            <person name="Collen J."/>
            <person name="Corre E."/>
            <person name="Da Silva C."/>
            <person name="Delage L."/>
            <person name="Delaroque N."/>
            <person name="Dittami S.M."/>
            <person name="Doulbeau S."/>
            <person name="Elias M."/>
            <person name="Farnham G."/>
            <person name="Gachon C.M."/>
            <person name="Gschloessl B."/>
            <person name="Heesch S."/>
            <person name="Jabbari K."/>
            <person name="Jubin C."/>
            <person name="Kawai H."/>
            <person name="Kimura K."/>
            <person name="Kloareg B."/>
            <person name="Kupper F.C."/>
            <person name="Lang D."/>
            <person name="Le Bail A."/>
            <person name="Leblanc C."/>
            <person name="Lerouge P."/>
            <person name="Lohr M."/>
            <person name="Lopez P.J."/>
            <person name="Martens C."/>
            <person name="Maumus F."/>
            <person name="Michel G."/>
            <person name="Miranda-Saavedra D."/>
            <person name="Morales J."/>
            <person name="Moreau H."/>
            <person name="Motomura T."/>
            <person name="Nagasato C."/>
            <person name="Napoli C.A."/>
            <person name="Nelson D.R."/>
            <person name="Nyvall-Collen P."/>
            <person name="Peters A.F."/>
            <person name="Pommier C."/>
            <person name="Potin P."/>
            <person name="Poulain J."/>
            <person name="Quesneville H."/>
            <person name="Read B."/>
            <person name="Rensing S.A."/>
            <person name="Ritter A."/>
            <person name="Rousvoal S."/>
            <person name="Samanta M."/>
            <person name="Samson G."/>
            <person name="Schroeder D.C."/>
            <person name="Segurens B."/>
            <person name="Strittmatter M."/>
            <person name="Tonon T."/>
            <person name="Tregear J.W."/>
            <person name="Valentin K."/>
            <person name="von Dassow P."/>
            <person name="Yamagishi T."/>
            <person name="Van de Peer Y."/>
            <person name="Wincker P."/>
        </authorList>
    </citation>
    <scope>NUCLEOTIDE SEQUENCE [LARGE SCALE GENOMIC DNA]</scope>
    <source>
        <strain evidence="3">Ec32 / CCAP1310/4</strain>
    </source>
</reference>
<dbReference type="OMA" id="QWIVGIC"/>
<feature type="compositionally biased region" description="Polar residues" evidence="1">
    <location>
        <begin position="357"/>
        <end position="368"/>
    </location>
</feature>
<evidence type="ECO:0000256" key="1">
    <source>
        <dbReference type="SAM" id="MobiDB-lite"/>
    </source>
</evidence>
<name>D7FNB6_ECTSI</name>
<feature type="compositionally biased region" description="Acidic residues" evidence="1">
    <location>
        <begin position="260"/>
        <end position="271"/>
    </location>
</feature>
<dbReference type="eggNOG" id="KOG2432">
    <property type="taxonomic scope" value="Eukaryota"/>
</dbReference>
<accession>D7FNB6</accession>
<organism evidence="2 3">
    <name type="scientific">Ectocarpus siliculosus</name>
    <name type="common">Brown alga</name>
    <name type="synonym">Conferva siliculosa</name>
    <dbReference type="NCBI Taxonomy" id="2880"/>
    <lineage>
        <taxon>Eukaryota</taxon>
        <taxon>Sar</taxon>
        <taxon>Stramenopiles</taxon>
        <taxon>Ochrophyta</taxon>
        <taxon>PX clade</taxon>
        <taxon>Phaeophyceae</taxon>
        <taxon>Ectocarpales</taxon>
        <taxon>Ectocarpaceae</taxon>
        <taxon>Ectocarpus</taxon>
    </lineage>
</organism>